<keyword evidence="1" id="KW-0479">Metal-binding</keyword>
<evidence type="ECO:0000313" key="7">
    <source>
        <dbReference type="Proteomes" id="UP000027586"/>
    </source>
</evidence>
<accession>A0A068RUH7</accession>
<gene>
    <name evidence="6" type="ORF">LCOR_05002.1</name>
</gene>
<organism evidence="6 7">
    <name type="scientific">Lichtheimia corymbifera JMRC:FSU:9682</name>
    <dbReference type="NCBI Taxonomy" id="1263082"/>
    <lineage>
        <taxon>Eukaryota</taxon>
        <taxon>Fungi</taxon>
        <taxon>Fungi incertae sedis</taxon>
        <taxon>Mucoromycota</taxon>
        <taxon>Mucoromycotina</taxon>
        <taxon>Mucoromycetes</taxon>
        <taxon>Mucorales</taxon>
        <taxon>Lichtheimiaceae</taxon>
        <taxon>Lichtheimia</taxon>
    </lineage>
</organism>
<dbReference type="PROSITE" id="PS51800">
    <property type="entry name" value="ZF_CHHC_U11_48K"/>
    <property type="match status" value="1"/>
</dbReference>
<dbReference type="Proteomes" id="UP000027586">
    <property type="component" value="Unassembled WGS sequence"/>
</dbReference>
<name>A0A068RUH7_9FUNG</name>
<evidence type="ECO:0000256" key="2">
    <source>
        <dbReference type="ARBA" id="ARBA00022771"/>
    </source>
</evidence>
<comment type="caution">
    <text evidence="6">The sequence shown here is derived from an EMBL/GenBank/DDBJ whole genome shotgun (WGS) entry which is preliminary data.</text>
</comment>
<dbReference type="InterPro" id="IPR022776">
    <property type="entry name" value="TRM13/UPF0224_CHHC_Znf_dom"/>
</dbReference>
<keyword evidence="7" id="KW-1185">Reference proteome</keyword>
<feature type="region of interest" description="Disordered" evidence="4">
    <location>
        <begin position="129"/>
        <end position="172"/>
    </location>
</feature>
<feature type="domain" description="CHHC U11-48K-type" evidence="5">
    <location>
        <begin position="37"/>
        <end position="64"/>
    </location>
</feature>
<dbReference type="STRING" id="1263082.A0A068RUH7"/>
<dbReference type="EMBL" id="CBTN010000019">
    <property type="protein sequence ID" value="CDH53669.1"/>
    <property type="molecule type" value="Genomic_DNA"/>
</dbReference>
<proteinExistence type="predicted"/>
<dbReference type="SUPFAM" id="SSF57667">
    <property type="entry name" value="beta-beta-alpha zinc fingers"/>
    <property type="match status" value="1"/>
</dbReference>
<reference evidence="6" key="1">
    <citation type="submission" date="2013-08" db="EMBL/GenBank/DDBJ databases">
        <title>Gene expansion shapes genome architecture in the human pathogen Lichtheimia corymbifera: an evolutionary genomics analysis in the ancient terrestrial Mucorales (Mucoromycotina).</title>
        <authorList>
            <person name="Schwartze V.U."/>
            <person name="Winter S."/>
            <person name="Shelest E."/>
            <person name="Marcet-Houben M."/>
            <person name="Horn F."/>
            <person name="Wehner S."/>
            <person name="Hoffmann K."/>
            <person name="Riege K."/>
            <person name="Sammeth M."/>
            <person name="Nowrousian M."/>
            <person name="Valiante V."/>
            <person name="Linde J."/>
            <person name="Jacobsen I.D."/>
            <person name="Marz M."/>
            <person name="Brakhage A.A."/>
            <person name="Gabaldon T."/>
            <person name="Bocker S."/>
            <person name="Voigt K."/>
        </authorList>
    </citation>
    <scope>NUCLEOTIDE SEQUENCE [LARGE SCALE GENOMIC DNA]</scope>
    <source>
        <strain evidence="6">FSU 9682</strain>
    </source>
</reference>
<dbReference type="Pfam" id="PF05253">
    <property type="entry name" value="zf-U11-48K"/>
    <property type="match status" value="1"/>
</dbReference>
<evidence type="ECO:0000313" key="6">
    <source>
        <dbReference type="EMBL" id="CDH53669.1"/>
    </source>
</evidence>
<dbReference type="VEuPathDB" id="FungiDB:LCOR_05002.1"/>
<dbReference type="InterPro" id="IPR036236">
    <property type="entry name" value="Znf_C2H2_sf"/>
</dbReference>
<protein>
    <recommendedName>
        <fullName evidence="5">CHHC U11-48K-type domain-containing protein</fullName>
    </recommendedName>
</protein>
<evidence type="ECO:0000256" key="4">
    <source>
        <dbReference type="SAM" id="MobiDB-lite"/>
    </source>
</evidence>
<sequence>MNQRIATINNKIDSILATLHWDRQDLKNWYIQEQSECVSCPYDRRHRVPRDRQESHLQKCMEKHQKDGSARRKLPSSARYFYAHAPAVVSFQTDATVGDQQKRNAQGVLVYPLSDDSSVRFARELRIKYNRPDPGPGNIHDMTQEEGEKSDTMTDEQSSSDPRATKRRPKTYRVKVTKQRTAIEVQRQLVQAYMQELK</sequence>
<dbReference type="OrthoDB" id="69229at2759"/>
<dbReference type="GO" id="GO:0008270">
    <property type="term" value="F:zinc ion binding"/>
    <property type="evidence" value="ECO:0007669"/>
    <property type="project" value="UniProtKB-KW"/>
</dbReference>
<keyword evidence="2" id="KW-0863">Zinc-finger</keyword>
<evidence type="ECO:0000259" key="5">
    <source>
        <dbReference type="PROSITE" id="PS51800"/>
    </source>
</evidence>
<dbReference type="AlphaFoldDB" id="A0A068RUH7"/>
<evidence type="ECO:0000256" key="3">
    <source>
        <dbReference type="ARBA" id="ARBA00022833"/>
    </source>
</evidence>
<feature type="compositionally biased region" description="Basic and acidic residues" evidence="4">
    <location>
        <begin position="142"/>
        <end position="152"/>
    </location>
</feature>
<evidence type="ECO:0000256" key="1">
    <source>
        <dbReference type="ARBA" id="ARBA00022723"/>
    </source>
</evidence>
<keyword evidence="3" id="KW-0862">Zinc</keyword>